<name>A0A0L0QQB3_VIRPA</name>
<dbReference type="GeneID" id="66870026"/>
<dbReference type="RefSeq" id="WP_050353325.1">
    <property type="nucleotide sequence ID" value="NZ_CP073011.1"/>
</dbReference>
<protein>
    <recommendedName>
        <fullName evidence="3">DUF945 family protein</fullName>
    </recommendedName>
</protein>
<organism evidence="1 2">
    <name type="scientific">Virgibacillus pantothenticus</name>
    <dbReference type="NCBI Taxonomy" id="1473"/>
    <lineage>
        <taxon>Bacteria</taxon>
        <taxon>Bacillati</taxon>
        <taxon>Bacillota</taxon>
        <taxon>Bacilli</taxon>
        <taxon>Bacillales</taxon>
        <taxon>Bacillaceae</taxon>
        <taxon>Virgibacillus</taxon>
    </lineage>
</organism>
<evidence type="ECO:0000313" key="2">
    <source>
        <dbReference type="Proteomes" id="UP000036780"/>
    </source>
</evidence>
<dbReference type="Proteomes" id="UP000036780">
    <property type="component" value="Unassembled WGS sequence"/>
</dbReference>
<evidence type="ECO:0008006" key="3">
    <source>
        <dbReference type="Google" id="ProtNLM"/>
    </source>
</evidence>
<dbReference type="OrthoDB" id="2729040at2"/>
<comment type="caution">
    <text evidence="1">The sequence shown here is derived from an EMBL/GenBank/DDBJ whole genome shotgun (WGS) entry which is preliminary data.</text>
</comment>
<dbReference type="PATRIC" id="fig|1473.5.peg.2905"/>
<dbReference type="EMBL" id="LGTO01000007">
    <property type="protein sequence ID" value="KNE20741.1"/>
    <property type="molecule type" value="Genomic_DNA"/>
</dbReference>
<dbReference type="AlphaFoldDB" id="A0A0L0QQB3"/>
<reference evidence="2" key="1">
    <citation type="submission" date="2015-07" db="EMBL/GenBank/DDBJ databases">
        <title>Fjat-10053 dsm26.</title>
        <authorList>
            <person name="Liu B."/>
            <person name="Wang J."/>
            <person name="Zhu Y."/>
            <person name="Liu G."/>
            <person name="Chen Q."/>
            <person name="Chen Z."/>
            <person name="Lan J."/>
            <person name="Che J."/>
            <person name="Ge C."/>
            <person name="Shi H."/>
            <person name="Pan Z."/>
            <person name="Liu X."/>
        </authorList>
    </citation>
    <scope>NUCLEOTIDE SEQUENCE [LARGE SCALE GENOMIC DNA]</scope>
    <source>
        <strain evidence="2">DSM 26</strain>
    </source>
</reference>
<accession>A0A0L0QQB3</accession>
<proteinExistence type="predicted"/>
<keyword evidence="2" id="KW-1185">Reference proteome</keyword>
<sequence>MEETKKRKLSPKMLVGIIIGAVLLIGGSVAAFIFANLSDKEKYFLAEKETMEFMNDQIEKRYEAELDWFETSKEEPTETKYDLSAESNLPSSDMGMGEMDPVQLINNSTISITHAADMKNKKMSGELKADIGGIQVDNVSFHLTSEQFMLGLPFLDELLSIKGENVGNLMKQIDPMTFTGEEKIDFGAFFEGAFSEEDIEYIQEQYGKFIYEQLPDDAFKTENESIKVHDESLKTEKITMQLSEEKVKDILKKVIEKLQKDDKMKELFRKYIEDQSMGTSALPEVKNEIDQVMEDLDESLAKAKTDVDKLQVPDGLTSTIWVHDDLIAQRDFSVKLGPDKEQLATIKIKGTQLLTEEKQQFNLDLGVVDSVSEGKMNLAGDLSWKDQKADDSIKLTMDDLALTYDGTETLKDGKRDFERTISFQDPYTDSMQVVWSGTSAYKEDQMSGEHSFAFTAPNETQNLFSLNVAVDGKTIDKVKIPNDDKTKNIGTMNEQELMEYFETEVTPKFQGWMVEMLSATGNMEF</sequence>
<gene>
    <name evidence="1" type="ORF">AFK71_20680</name>
</gene>
<evidence type="ECO:0000313" key="1">
    <source>
        <dbReference type="EMBL" id="KNE20741.1"/>
    </source>
</evidence>